<dbReference type="EMBL" id="KV453915">
    <property type="protein sequence ID" value="ODV77537.1"/>
    <property type="molecule type" value="Genomic_DNA"/>
</dbReference>
<sequence length="261" mass="29434">MAKSTKEKDPKRTVQTVLNFPSTGKALSTTCGECGMTYYYHIAKDTELHKKYHFSFVNGLVWPESMCGKVIGSFDIMVPVRKGKGLKSKVSKDAVEVRIVSVEKGNKRQILKTEQLLQMVNQELNAPQDPQSWKDELQEAGRAFLLVIDNRAIGICSTDPITNLEVQSRWMIHKTQQLVPKQVNRATRVGISRIWVAPKWRRFGLAKNLLQIVLDHTFYGIKLKKAQVSFSQPSYSGGELAKSFNGVIHKSGEVLVPVYLE</sequence>
<keyword evidence="14" id="KW-1185">Reference proteome</keyword>
<dbReference type="GO" id="GO:0005634">
    <property type="term" value="C:nucleus"/>
    <property type="evidence" value="ECO:0007669"/>
    <property type="project" value="UniProtKB-SubCell"/>
</dbReference>
<proteinExistence type="inferred from homology"/>
<evidence type="ECO:0000256" key="4">
    <source>
        <dbReference type="ARBA" id="ARBA00022679"/>
    </source>
</evidence>
<dbReference type="GO" id="GO:0000785">
    <property type="term" value="C:chromatin"/>
    <property type="evidence" value="ECO:0007669"/>
    <property type="project" value="TreeGrafter"/>
</dbReference>
<dbReference type="Pfam" id="PF13880">
    <property type="entry name" value="Acetyltransf_13"/>
    <property type="match status" value="1"/>
</dbReference>
<accession>A0A1E4SDE0</accession>
<dbReference type="AlphaFoldDB" id="A0A1E4SDE0"/>
<dbReference type="Pfam" id="PF13878">
    <property type="entry name" value="zf-C2H2_3"/>
    <property type="match status" value="1"/>
</dbReference>
<dbReference type="GeneID" id="30986020"/>
<evidence type="ECO:0000256" key="9">
    <source>
        <dbReference type="ARBA" id="ARBA00023306"/>
    </source>
</evidence>
<organism evidence="13 14">
    <name type="scientific">Suhomyces tanzawaensis NRRL Y-17324</name>
    <dbReference type="NCBI Taxonomy" id="984487"/>
    <lineage>
        <taxon>Eukaryota</taxon>
        <taxon>Fungi</taxon>
        <taxon>Dikarya</taxon>
        <taxon>Ascomycota</taxon>
        <taxon>Saccharomycotina</taxon>
        <taxon>Pichiomycetes</taxon>
        <taxon>Debaryomycetaceae</taxon>
        <taxon>Suhomyces</taxon>
    </lineage>
</organism>
<dbReference type="InterPro" id="IPR028005">
    <property type="entry name" value="AcTrfase_ESCO_Znf_dom"/>
</dbReference>
<evidence type="ECO:0000259" key="12">
    <source>
        <dbReference type="PROSITE" id="PS51186"/>
    </source>
</evidence>
<dbReference type="Proteomes" id="UP000094285">
    <property type="component" value="Unassembled WGS sequence"/>
</dbReference>
<evidence type="ECO:0000313" key="14">
    <source>
        <dbReference type="Proteomes" id="UP000094285"/>
    </source>
</evidence>
<evidence type="ECO:0000256" key="2">
    <source>
        <dbReference type="ARBA" id="ARBA00005816"/>
    </source>
</evidence>
<comment type="subcellular location">
    <subcellularLocation>
        <location evidence="1">Nucleus</location>
    </subcellularLocation>
</comment>
<dbReference type="STRING" id="984487.A0A1E4SDE0"/>
<evidence type="ECO:0000256" key="1">
    <source>
        <dbReference type="ARBA" id="ARBA00004123"/>
    </source>
</evidence>
<evidence type="ECO:0000256" key="11">
    <source>
        <dbReference type="ARBA" id="ARBA00032212"/>
    </source>
</evidence>
<dbReference type="PANTHER" id="PTHR45884:SF2">
    <property type="entry name" value="N-ACETYLTRANSFERASE ECO"/>
    <property type="match status" value="1"/>
</dbReference>
<dbReference type="InterPro" id="IPR000182">
    <property type="entry name" value="GNAT_dom"/>
</dbReference>
<dbReference type="Gene3D" id="3.40.630.30">
    <property type="match status" value="1"/>
</dbReference>
<feature type="domain" description="N-acetyltransferase" evidence="12">
    <location>
        <begin position="95"/>
        <end position="261"/>
    </location>
</feature>
<dbReference type="PANTHER" id="PTHR45884">
    <property type="entry name" value="N-ACETYLTRANSFERASE ECO"/>
    <property type="match status" value="1"/>
</dbReference>
<comment type="similarity">
    <text evidence="2">Belongs to the acetyltransferase family. ECO subfamily.</text>
</comment>
<dbReference type="RefSeq" id="XP_020062659.1">
    <property type="nucleotide sequence ID" value="XM_020211884.1"/>
</dbReference>
<evidence type="ECO:0000256" key="5">
    <source>
        <dbReference type="ARBA" id="ARBA00022723"/>
    </source>
</evidence>
<dbReference type="SUPFAM" id="SSF55729">
    <property type="entry name" value="Acyl-CoA N-acyltransferases (Nat)"/>
    <property type="match status" value="1"/>
</dbReference>
<evidence type="ECO:0000256" key="8">
    <source>
        <dbReference type="ARBA" id="ARBA00023242"/>
    </source>
</evidence>
<gene>
    <name evidence="13" type="ORF">CANTADRAFT_91972</name>
</gene>
<keyword evidence="10" id="KW-0012">Acyltransferase</keyword>
<keyword evidence="6" id="KW-0863">Zinc-finger</keyword>
<dbReference type="InterPro" id="IPR016181">
    <property type="entry name" value="Acyl_CoA_acyltransferase"/>
</dbReference>
<evidence type="ECO:0000256" key="10">
    <source>
        <dbReference type="ARBA" id="ARBA00023315"/>
    </source>
</evidence>
<dbReference type="CDD" id="cd04301">
    <property type="entry name" value="NAT_SF"/>
    <property type="match status" value="1"/>
</dbReference>
<name>A0A1E4SDE0_9ASCO</name>
<keyword evidence="7" id="KW-0862">Zinc</keyword>
<reference evidence="14" key="1">
    <citation type="submission" date="2016-05" db="EMBL/GenBank/DDBJ databases">
        <title>Comparative genomics of biotechnologically important yeasts.</title>
        <authorList>
            <consortium name="DOE Joint Genome Institute"/>
            <person name="Riley R."/>
            <person name="Haridas S."/>
            <person name="Wolfe K.H."/>
            <person name="Lopes M.R."/>
            <person name="Hittinger C.T."/>
            <person name="Goker M."/>
            <person name="Salamov A."/>
            <person name="Wisecaver J."/>
            <person name="Long T.M."/>
            <person name="Aerts A.L."/>
            <person name="Barry K."/>
            <person name="Choi C."/>
            <person name="Clum A."/>
            <person name="Coughlan A.Y."/>
            <person name="Deshpande S."/>
            <person name="Douglass A.P."/>
            <person name="Hanson S.J."/>
            <person name="Klenk H.-P."/>
            <person name="Labutti K."/>
            <person name="Lapidus A."/>
            <person name="Lindquist E."/>
            <person name="Lipzen A."/>
            <person name="Meier-Kolthoff J.P."/>
            <person name="Ohm R.A."/>
            <person name="Otillar R.P."/>
            <person name="Pangilinan J."/>
            <person name="Peng Y."/>
            <person name="Rokas A."/>
            <person name="Rosa C.A."/>
            <person name="Scheuner C."/>
            <person name="Sibirny A.A."/>
            <person name="Slot J.C."/>
            <person name="Stielow J.B."/>
            <person name="Sun H."/>
            <person name="Kurtzman C.P."/>
            <person name="Blackwell M."/>
            <person name="Grigoriev I.V."/>
            <person name="Jeffries T.W."/>
        </authorList>
    </citation>
    <scope>NUCLEOTIDE SEQUENCE [LARGE SCALE GENOMIC DNA]</scope>
    <source>
        <strain evidence="14">NRRL Y-17324</strain>
    </source>
</reference>
<dbReference type="PROSITE" id="PS51186">
    <property type="entry name" value="GNAT"/>
    <property type="match status" value="1"/>
</dbReference>
<dbReference type="OrthoDB" id="428854at2759"/>
<evidence type="ECO:0000313" key="13">
    <source>
        <dbReference type="EMBL" id="ODV77537.1"/>
    </source>
</evidence>
<protein>
    <recommendedName>
        <fullName evidence="3">N-acetyltransferase ECO1</fullName>
    </recommendedName>
    <alternativeName>
        <fullName evidence="11">Establishment of cohesion protein 1</fullName>
    </alternativeName>
</protein>
<dbReference type="InterPro" id="IPR028009">
    <property type="entry name" value="ESCO_Acetyltransf_dom"/>
</dbReference>
<dbReference type="GO" id="GO:0008270">
    <property type="term" value="F:zinc ion binding"/>
    <property type="evidence" value="ECO:0007669"/>
    <property type="project" value="UniProtKB-KW"/>
</dbReference>
<keyword evidence="5" id="KW-0479">Metal-binding</keyword>
<evidence type="ECO:0000256" key="7">
    <source>
        <dbReference type="ARBA" id="ARBA00022833"/>
    </source>
</evidence>
<evidence type="ECO:0000256" key="3">
    <source>
        <dbReference type="ARBA" id="ARBA00022043"/>
    </source>
</evidence>
<dbReference type="GO" id="GO:0061733">
    <property type="term" value="F:protein-lysine-acetyltransferase activity"/>
    <property type="evidence" value="ECO:0007669"/>
    <property type="project" value="TreeGrafter"/>
</dbReference>
<keyword evidence="8" id="KW-0539">Nucleus</keyword>
<keyword evidence="4 13" id="KW-0808">Transferase</keyword>
<evidence type="ECO:0000256" key="6">
    <source>
        <dbReference type="ARBA" id="ARBA00022771"/>
    </source>
</evidence>
<keyword evidence="9" id="KW-0131">Cell cycle</keyword>
<dbReference type="GO" id="GO:0007064">
    <property type="term" value="P:mitotic sister chromatid cohesion"/>
    <property type="evidence" value="ECO:0007669"/>
    <property type="project" value="TreeGrafter"/>
</dbReference>